<organism evidence="2 3">
    <name type="scientific">Junco hyemalis</name>
    <name type="common">Dark-eyed junco</name>
    <dbReference type="NCBI Taxonomy" id="40217"/>
    <lineage>
        <taxon>Eukaryota</taxon>
        <taxon>Metazoa</taxon>
        <taxon>Chordata</taxon>
        <taxon>Craniata</taxon>
        <taxon>Vertebrata</taxon>
        <taxon>Euteleostomi</taxon>
        <taxon>Archelosauria</taxon>
        <taxon>Archosauria</taxon>
        <taxon>Dinosauria</taxon>
        <taxon>Saurischia</taxon>
        <taxon>Theropoda</taxon>
        <taxon>Coelurosauria</taxon>
        <taxon>Aves</taxon>
        <taxon>Neognathae</taxon>
        <taxon>Neoaves</taxon>
        <taxon>Telluraves</taxon>
        <taxon>Australaves</taxon>
        <taxon>Passeriformes</taxon>
        <taxon>Passerellidae</taxon>
        <taxon>Junco</taxon>
    </lineage>
</organism>
<protein>
    <submittedName>
        <fullName evidence="2">Uncharacterized protein</fullName>
    </submittedName>
</protein>
<sequence>MSVSGLHKAIPYSSFTVSTTPVCISLFKILAPWEILLVIFAAVLVMSVLMLLPPAAVVIWRMRHVPQISLQGSV</sequence>
<dbReference type="Proteomes" id="UP000694408">
    <property type="component" value="Unplaced"/>
</dbReference>
<accession>A0A8C5IZS5</accession>
<dbReference type="Ensembl" id="ENSJHYT00000012766.1">
    <property type="protein sequence ID" value="ENSJHYP00000010562.1"/>
    <property type="gene ID" value="ENSJHYG00000008291.1"/>
</dbReference>
<evidence type="ECO:0000256" key="1">
    <source>
        <dbReference type="SAM" id="Phobius"/>
    </source>
</evidence>
<dbReference type="Pfam" id="PF17307">
    <property type="entry name" value="Smim3"/>
    <property type="match status" value="1"/>
</dbReference>
<evidence type="ECO:0000313" key="3">
    <source>
        <dbReference type="Proteomes" id="UP000694408"/>
    </source>
</evidence>
<evidence type="ECO:0000313" key="2">
    <source>
        <dbReference type="Ensembl" id="ENSJHYP00000010562.1"/>
    </source>
</evidence>
<name>A0A8C5IZS5_JUNHY</name>
<reference evidence="2" key="1">
    <citation type="submission" date="2025-08" db="UniProtKB">
        <authorList>
            <consortium name="Ensembl"/>
        </authorList>
    </citation>
    <scope>IDENTIFICATION</scope>
</reference>
<dbReference type="AlphaFoldDB" id="A0A8C5IZS5"/>
<dbReference type="OMA" id="ETILAPW"/>
<reference evidence="2" key="2">
    <citation type="submission" date="2025-09" db="UniProtKB">
        <authorList>
            <consortium name="Ensembl"/>
        </authorList>
    </citation>
    <scope>IDENTIFICATION</scope>
</reference>
<keyword evidence="3" id="KW-1185">Reference proteome</keyword>
<dbReference type="InterPro" id="IPR035275">
    <property type="entry name" value="Smim3"/>
</dbReference>
<keyword evidence="1" id="KW-0812">Transmembrane</keyword>
<proteinExistence type="predicted"/>
<feature type="transmembrane region" description="Helical" evidence="1">
    <location>
        <begin position="37"/>
        <end position="60"/>
    </location>
</feature>
<keyword evidence="1" id="KW-1133">Transmembrane helix</keyword>
<keyword evidence="1" id="KW-0472">Membrane</keyword>